<evidence type="ECO:0000256" key="1">
    <source>
        <dbReference type="SAM" id="SignalP"/>
    </source>
</evidence>
<gene>
    <name evidence="2" type="ORF">PAM7971_03564</name>
</gene>
<evidence type="ECO:0000313" key="2">
    <source>
        <dbReference type="EMBL" id="SLN67301.1"/>
    </source>
</evidence>
<dbReference type="AlphaFoldDB" id="A0A1Y5TSM8"/>
<name>A0A1Y5TSM8_9RHOB</name>
<feature type="signal peptide" evidence="1">
    <location>
        <begin position="1"/>
        <end position="20"/>
    </location>
</feature>
<dbReference type="Proteomes" id="UP000193307">
    <property type="component" value="Unassembled WGS sequence"/>
</dbReference>
<feature type="chain" id="PRO_5010988630" evidence="1">
    <location>
        <begin position="21"/>
        <end position="107"/>
    </location>
</feature>
<dbReference type="EMBL" id="FWFW01000015">
    <property type="protein sequence ID" value="SLN67301.1"/>
    <property type="molecule type" value="Genomic_DNA"/>
</dbReference>
<accession>A0A1Y5TSM8</accession>
<sequence>MRFLIMISLSACLMATEASAFTLDHSKGVVVLYKARSGNWLGCGPVQCLQVAEDTDERVADLVTPDALGDPYYVGRIGRCEFFQTPNSLRSYDHSVKWVIDRVSSKC</sequence>
<proteinExistence type="predicted"/>
<keyword evidence="3" id="KW-1185">Reference proteome</keyword>
<evidence type="ECO:0000313" key="3">
    <source>
        <dbReference type="Proteomes" id="UP000193307"/>
    </source>
</evidence>
<reference evidence="2 3" key="1">
    <citation type="submission" date="2017-03" db="EMBL/GenBank/DDBJ databases">
        <authorList>
            <person name="Afonso C.L."/>
            <person name="Miller P.J."/>
            <person name="Scott M.A."/>
            <person name="Spackman E."/>
            <person name="Goraichik I."/>
            <person name="Dimitrov K.M."/>
            <person name="Suarez D.L."/>
            <person name="Swayne D.E."/>
        </authorList>
    </citation>
    <scope>NUCLEOTIDE SEQUENCE [LARGE SCALE GENOMIC DNA]</scope>
    <source>
        <strain evidence="2 3">CECT 7971</strain>
    </source>
</reference>
<organism evidence="2 3">
    <name type="scientific">Pacificibacter marinus</name>
    <dbReference type="NCBI Taxonomy" id="658057"/>
    <lineage>
        <taxon>Bacteria</taxon>
        <taxon>Pseudomonadati</taxon>
        <taxon>Pseudomonadota</taxon>
        <taxon>Alphaproteobacteria</taxon>
        <taxon>Rhodobacterales</taxon>
        <taxon>Roseobacteraceae</taxon>
        <taxon>Pacificibacter</taxon>
    </lineage>
</organism>
<keyword evidence="1" id="KW-0732">Signal</keyword>
<protein>
    <submittedName>
        <fullName evidence="2">Uncharacterized protein</fullName>
    </submittedName>
</protein>